<feature type="compositionally biased region" description="Polar residues" evidence="1">
    <location>
        <begin position="205"/>
        <end position="235"/>
    </location>
</feature>
<feature type="compositionally biased region" description="Polar residues" evidence="1">
    <location>
        <begin position="243"/>
        <end position="262"/>
    </location>
</feature>
<feature type="compositionally biased region" description="Low complexity" evidence="1">
    <location>
        <begin position="270"/>
        <end position="287"/>
    </location>
</feature>
<evidence type="ECO:0000313" key="2">
    <source>
        <dbReference type="EMBL" id="KAF9479674.1"/>
    </source>
</evidence>
<feature type="region of interest" description="Disordered" evidence="1">
    <location>
        <begin position="192"/>
        <end position="298"/>
    </location>
</feature>
<accession>A0A9P5Z1Z8</accession>
<evidence type="ECO:0000256" key="1">
    <source>
        <dbReference type="SAM" id="MobiDB-lite"/>
    </source>
</evidence>
<feature type="compositionally biased region" description="Basic and acidic residues" evidence="1">
    <location>
        <begin position="289"/>
        <end position="298"/>
    </location>
</feature>
<feature type="non-terminal residue" evidence="2">
    <location>
        <position position="298"/>
    </location>
</feature>
<comment type="caution">
    <text evidence="2">The sequence shown here is derived from an EMBL/GenBank/DDBJ whole genome shotgun (WGS) entry which is preliminary data.</text>
</comment>
<feature type="region of interest" description="Disordered" evidence="1">
    <location>
        <begin position="1"/>
        <end position="28"/>
    </location>
</feature>
<proteinExistence type="predicted"/>
<protein>
    <submittedName>
        <fullName evidence="2">Uncharacterized protein</fullName>
    </submittedName>
</protein>
<evidence type="ECO:0000313" key="3">
    <source>
        <dbReference type="Proteomes" id="UP000807469"/>
    </source>
</evidence>
<dbReference type="EMBL" id="MU155208">
    <property type="protein sequence ID" value="KAF9479674.1"/>
    <property type="molecule type" value="Genomic_DNA"/>
</dbReference>
<reference evidence="2" key="1">
    <citation type="submission" date="2020-11" db="EMBL/GenBank/DDBJ databases">
        <authorList>
            <consortium name="DOE Joint Genome Institute"/>
            <person name="Ahrendt S."/>
            <person name="Riley R."/>
            <person name="Andreopoulos W."/>
            <person name="Labutti K."/>
            <person name="Pangilinan J."/>
            <person name="Ruiz-Duenas F.J."/>
            <person name="Barrasa J.M."/>
            <person name="Sanchez-Garcia M."/>
            <person name="Camarero S."/>
            <person name="Miyauchi S."/>
            <person name="Serrano A."/>
            <person name="Linde D."/>
            <person name="Babiker R."/>
            <person name="Drula E."/>
            <person name="Ayuso-Fernandez I."/>
            <person name="Pacheco R."/>
            <person name="Padilla G."/>
            <person name="Ferreira P."/>
            <person name="Barriuso J."/>
            <person name="Kellner H."/>
            <person name="Castanera R."/>
            <person name="Alfaro M."/>
            <person name="Ramirez L."/>
            <person name="Pisabarro A.G."/>
            <person name="Kuo A."/>
            <person name="Tritt A."/>
            <person name="Lipzen A."/>
            <person name="He G."/>
            <person name="Yan M."/>
            <person name="Ng V."/>
            <person name="Cullen D."/>
            <person name="Martin F."/>
            <person name="Rosso M.-N."/>
            <person name="Henrissat B."/>
            <person name="Hibbett D."/>
            <person name="Martinez A.T."/>
            <person name="Grigoriev I.V."/>
        </authorList>
    </citation>
    <scope>NUCLEOTIDE SEQUENCE</scope>
    <source>
        <strain evidence="2">CIRM-BRFM 674</strain>
    </source>
</reference>
<organism evidence="2 3">
    <name type="scientific">Pholiota conissans</name>
    <dbReference type="NCBI Taxonomy" id="109636"/>
    <lineage>
        <taxon>Eukaryota</taxon>
        <taxon>Fungi</taxon>
        <taxon>Dikarya</taxon>
        <taxon>Basidiomycota</taxon>
        <taxon>Agaricomycotina</taxon>
        <taxon>Agaricomycetes</taxon>
        <taxon>Agaricomycetidae</taxon>
        <taxon>Agaricales</taxon>
        <taxon>Agaricineae</taxon>
        <taxon>Strophariaceae</taxon>
        <taxon>Pholiota</taxon>
    </lineage>
</organism>
<name>A0A9P5Z1Z8_9AGAR</name>
<sequence length="298" mass="31888">MAYPIPHKPKSTALPEAAATQSEDDSGGGYFEGAEGVYITGATYEVVAGHKFRIANGGPIHEAPKPEGKMKSHFKNAKNVHIGHGAVFSSVGGNMYTDAPDPMSPPPGFSYQWYHGTHQGTSGTPTPNAHSQDWRNAPNYNPEMQGQHSYWPANGPMNPAGPMPAPPMYPYGPYPPVGRNYIFAYPGGPPMPTPMTMPQQGGSYQGHNVDSNMPFNAQHTPSQHSGDTIRENVQSNRREIVSPPQNQASSSAKDGETSSVASTLDDGEPKSQQAESSSKKSLWSKLKPTGKDKGKGKS</sequence>
<gene>
    <name evidence="2" type="ORF">BDN70DRAFT_921100</name>
</gene>
<dbReference type="Proteomes" id="UP000807469">
    <property type="component" value="Unassembled WGS sequence"/>
</dbReference>
<keyword evidence="3" id="KW-1185">Reference proteome</keyword>
<dbReference type="AlphaFoldDB" id="A0A9P5Z1Z8"/>